<feature type="compositionally biased region" description="Polar residues" evidence="1">
    <location>
        <begin position="16"/>
        <end position="25"/>
    </location>
</feature>
<proteinExistence type="predicted"/>
<reference evidence="2 3" key="1">
    <citation type="submission" date="2023-07" db="EMBL/GenBank/DDBJ databases">
        <title>Genomic Encyclopedia of Type Strains, Phase IV (KMG-IV): sequencing the most valuable type-strain genomes for metagenomic binning, comparative biology and taxonomic classification.</title>
        <authorList>
            <person name="Goeker M."/>
        </authorList>
    </citation>
    <scope>NUCLEOTIDE SEQUENCE [LARGE SCALE GENOMIC DNA]</scope>
    <source>
        <strain evidence="2 3">DSM 16460</strain>
    </source>
</reference>
<evidence type="ECO:0000313" key="3">
    <source>
        <dbReference type="Proteomes" id="UP001224359"/>
    </source>
</evidence>
<feature type="compositionally biased region" description="Basic and acidic residues" evidence="1">
    <location>
        <begin position="26"/>
        <end position="36"/>
    </location>
</feature>
<name>A0ABT9VDM8_9BACI</name>
<comment type="caution">
    <text evidence="2">The sequence shown here is derived from an EMBL/GenBank/DDBJ whole genome shotgun (WGS) entry which is preliminary data.</text>
</comment>
<dbReference type="Proteomes" id="UP001224359">
    <property type="component" value="Unassembled WGS sequence"/>
</dbReference>
<gene>
    <name evidence="2" type="ORF">J2S77_000968</name>
</gene>
<dbReference type="EMBL" id="JAUSTQ010000003">
    <property type="protein sequence ID" value="MDQ0159004.1"/>
    <property type="molecule type" value="Genomic_DNA"/>
</dbReference>
<feature type="region of interest" description="Disordered" evidence="1">
    <location>
        <begin position="1"/>
        <end position="36"/>
    </location>
</feature>
<accession>A0ABT9VDM8</accession>
<organism evidence="2 3">
    <name type="scientific">Alkalibacillus salilacus</name>
    <dbReference type="NCBI Taxonomy" id="284582"/>
    <lineage>
        <taxon>Bacteria</taxon>
        <taxon>Bacillati</taxon>
        <taxon>Bacillota</taxon>
        <taxon>Bacilli</taxon>
        <taxon>Bacillales</taxon>
        <taxon>Bacillaceae</taxon>
        <taxon>Alkalibacillus</taxon>
    </lineage>
</organism>
<evidence type="ECO:0000313" key="2">
    <source>
        <dbReference type="EMBL" id="MDQ0159004.1"/>
    </source>
</evidence>
<sequence>MQPNFIYKRNEGKRQAFQQFKNNQAELDRLRKEGRL</sequence>
<protein>
    <recommendedName>
        <fullName evidence="4">Fur-regulated basic protein B</fullName>
    </recommendedName>
</protein>
<evidence type="ECO:0000256" key="1">
    <source>
        <dbReference type="SAM" id="MobiDB-lite"/>
    </source>
</evidence>
<evidence type="ECO:0008006" key="4">
    <source>
        <dbReference type="Google" id="ProtNLM"/>
    </source>
</evidence>
<keyword evidence="3" id="KW-1185">Reference proteome</keyword>